<gene>
    <name evidence="1" type="ORF">BC739_003351</name>
</gene>
<dbReference type="SUPFAM" id="SSF53474">
    <property type="entry name" value="alpha/beta-Hydrolases"/>
    <property type="match status" value="1"/>
</dbReference>
<dbReference type="RefSeq" id="WP_182837640.1">
    <property type="nucleotide sequence ID" value="NZ_BAAABQ010000009.1"/>
</dbReference>
<name>A0ABR6BHM4_9PSEU</name>
<evidence type="ECO:0000313" key="1">
    <source>
        <dbReference type="EMBL" id="MBA8926152.1"/>
    </source>
</evidence>
<accession>A0ABR6BHM4</accession>
<dbReference type="InterPro" id="IPR029058">
    <property type="entry name" value="AB_hydrolase_fold"/>
</dbReference>
<dbReference type="Proteomes" id="UP000517916">
    <property type="component" value="Unassembled WGS sequence"/>
</dbReference>
<dbReference type="Gene3D" id="3.40.50.1820">
    <property type="entry name" value="alpha/beta hydrolase"/>
    <property type="match status" value="1"/>
</dbReference>
<keyword evidence="2" id="KW-1185">Reference proteome</keyword>
<sequence>MTPWIPDASPPFLFQLGNLDRIVPFGQSAELRAALGAGEPHGYPLADHEFLARGR</sequence>
<proteinExistence type="predicted"/>
<dbReference type="EMBL" id="JACJID010000002">
    <property type="protein sequence ID" value="MBA8926152.1"/>
    <property type="molecule type" value="Genomic_DNA"/>
</dbReference>
<protein>
    <submittedName>
        <fullName evidence="1">Uncharacterized protein</fullName>
    </submittedName>
</protein>
<comment type="caution">
    <text evidence="1">The sequence shown here is derived from an EMBL/GenBank/DDBJ whole genome shotgun (WGS) entry which is preliminary data.</text>
</comment>
<reference evidence="1 2" key="1">
    <citation type="submission" date="2020-08" db="EMBL/GenBank/DDBJ databases">
        <title>Genomic Encyclopedia of Archaeal and Bacterial Type Strains, Phase II (KMG-II): from individual species to whole genera.</title>
        <authorList>
            <person name="Goeker M."/>
        </authorList>
    </citation>
    <scope>NUCLEOTIDE SEQUENCE [LARGE SCALE GENOMIC DNA]</scope>
    <source>
        <strain evidence="1 2">DSM 43850</strain>
    </source>
</reference>
<evidence type="ECO:0000313" key="2">
    <source>
        <dbReference type="Proteomes" id="UP000517916"/>
    </source>
</evidence>
<organism evidence="1 2">
    <name type="scientific">Kutzneria viridogrisea</name>
    <dbReference type="NCBI Taxonomy" id="47990"/>
    <lineage>
        <taxon>Bacteria</taxon>
        <taxon>Bacillati</taxon>
        <taxon>Actinomycetota</taxon>
        <taxon>Actinomycetes</taxon>
        <taxon>Pseudonocardiales</taxon>
        <taxon>Pseudonocardiaceae</taxon>
        <taxon>Kutzneria</taxon>
    </lineage>
</organism>